<evidence type="ECO:0000256" key="8">
    <source>
        <dbReference type="ARBA" id="ARBA00022840"/>
    </source>
</evidence>
<evidence type="ECO:0000256" key="13">
    <source>
        <dbReference type="RuleBase" id="RU000504"/>
    </source>
</evidence>
<keyword evidence="8" id="KW-0067">ATP-binding</keyword>
<keyword evidence="7 13" id="KW-0418">Kinase</keyword>
<dbReference type="GO" id="GO:0004743">
    <property type="term" value="F:pyruvate kinase activity"/>
    <property type="evidence" value="ECO:0007669"/>
    <property type="project" value="UniProtKB-UniRule"/>
</dbReference>
<evidence type="ECO:0000259" key="14">
    <source>
        <dbReference type="Pfam" id="PF00224"/>
    </source>
</evidence>
<dbReference type="InterPro" id="IPR011037">
    <property type="entry name" value="Pyrv_Knase-like_insert_dom_sf"/>
</dbReference>
<proteinExistence type="inferred from homology"/>
<name>A0A1I3WWK7_9PROT</name>
<dbReference type="GO" id="GO:0000287">
    <property type="term" value="F:magnesium ion binding"/>
    <property type="evidence" value="ECO:0007669"/>
    <property type="project" value="UniProtKB-UniRule"/>
</dbReference>
<evidence type="ECO:0000256" key="6">
    <source>
        <dbReference type="ARBA" id="ARBA00022741"/>
    </source>
</evidence>
<dbReference type="NCBIfam" id="TIGR01064">
    <property type="entry name" value="pyruv_kin"/>
    <property type="match status" value="1"/>
</dbReference>
<dbReference type="SUPFAM" id="SSF52935">
    <property type="entry name" value="PK C-terminal domain-like"/>
    <property type="match status" value="1"/>
</dbReference>
<dbReference type="GO" id="GO:0030955">
    <property type="term" value="F:potassium ion binding"/>
    <property type="evidence" value="ECO:0007669"/>
    <property type="project" value="UniProtKB-UniRule"/>
</dbReference>
<dbReference type="InterPro" id="IPR001697">
    <property type="entry name" value="Pyr_Knase"/>
</dbReference>
<reference evidence="17" key="1">
    <citation type="submission" date="2016-10" db="EMBL/GenBank/DDBJ databases">
        <authorList>
            <person name="Varghese N."/>
            <person name="Submissions S."/>
        </authorList>
    </citation>
    <scope>NUCLEOTIDE SEQUENCE [LARGE SCALE GENOMIC DNA]</scope>
    <source>
        <strain evidence="17">Nm69</strain>
    </source>
</reference>
<evidence type="ECO:0000256" key="12">
    <source>
        <dbReference type="NCBIfam" id="TIGR01064"/>
    </source>
</evidence>
<dbReference type="GO" id="GO:0016301">
    <property type="term" value="F:kinase activity"/>
    <property type="evidence" value="ECO:0007669"/>
    <property type="project" value="UniProtKB-KW"/>
</dbReference>
<dbReference type="SUPFAM" id="SSF50800">
    <property type="entry name" value="PK beta-barrel domain-like"/>
    <property type="match status" value="1"/>
</dbReference>
<dbReference type="FunFam" id="2.40.33.10:FF:000001">
    <property type="entry name" value="Pyruvate kinase"/>
    <property type="match status" value="1"/>
</dbReference>
<dbReference type="InterPro" id="IPR015806">
    <property type="entry name" value="Pyrv_Knase_insert_dom_sf"/>
</dbReference>
<dbReference type="STRING" id="52441.SAMN05216302_10017"/>
<evidence type="ECO:0000256" key="4">
    <source>
        <dbReference type="ARBA" id="ARBA00022679"/>
    </source>
</evidence>
<dbReference type="InterPro" id="IPR036918">
    <property type="entry name" value="Pyrv_Knase_C_sf"/>
</dbReference>
<evidence type="ECO:0000256" key="2">
    <source>
        <dbReference type="ARBA" id="ARBA00008663"/>
    </source>
</evidence>
<dbReference type="Gene3D" id="2.40.33.10">
    <property type="entry name" value="PK beta-barrel domain-like"/>
    <property type="match status" value="1"/>
</dbReference>
<dbReference type="RefSeq" id="WP_211753322.1">
    <property type="nucleotide sequence ID" value="NZ_FOSP01000001.1"/>
</dbReference>
<keyword evidence="11 16" id="KW-0670">Pyruvate</keyword>
<evidence type="ECO:0000256" key="10">
    <source>
        <dbReference type="ARBA" id="ARBA00023152"/>
    </source>
</evidence>
<evidence type="ECO:0000313" key="17">
    <source>
        <dbReference type="Proteomes" id="UP000199533"/>
    </source>
</evidence>
<comment type="similarity">
    <text evidence="2 13">Belongs to the pyruvate kinase family.</text>
</comment>
<dbReference type="InterPro" id="IPR015813">
    <property type="entry name" value="Pyrv/PenolPyrv_kinase-like_dom"/>
</dbReference>
<evidence type="ECO:0000313" key="16">
    <source>
        <dbReference type="EMBL" id="SFK11720.1"/>
    </source>
</evidence>
<dbReference type="Proteomes" id="UP000199533">
    <property type="component" value="Unassembled WGS sequence"/>
</dbReference>
<keyword evidence="4 13" id="KW-0808">Transferase</keyword>
<evidence type="ECO:0000256" key="7">
    <source>
        <dbReference type="ARBA" id="ARBA00022777"/>
    </source>
</evidence>
<dbReference type="EMBL" id="FOSP01000001">
    <property type="protein sequence ID" value="SFK11720.1"/>
    <property type="molecule type" value="Genomic_DNA"/>
</dbReference>
<comment type="catalytic activity">
    <reaction evidence="13">
        <text>pyruvate + ATP = phosphoenolpyruvate + ADP + H(+)</text>
        <dbReference type="Rhea" id="RHEA:18157"/>
        <dbReference type="ChEBI" id="CHEBI:15361"/>
        <dbReference type="ChEBI" id="CHEBI:15378"/>
        <dbReference type="ChEBI" id="CHEBI:30616"/>
        <dbReference type="ChEBI" id="CHEBI:58702"/>
        <dbReference type="ChEBI" id="CHEBI:456216"/>
        <dbReference type="EC" id="2.7.1.40"/>
    </reaction>
</comment>
<dbReference type="Pfam" id="PF00224">
    <property type="entry name" value="PK"/>
    <property type="match status" value="1"/>
</dbReference>
<dbReference type="InterPro" id="IPR015795">
    <property type="entry name" value="Pyrv_Knase_C"/>
</dbReference>
<dbReference type="UniPathway" id="UPA00109">
    <property type="reaction ID" value="UER00188"/>
</dbReference>
<comment type="pathway">
    <text evidence="1 13">Carbohydrate degradation; glycolysis; pyruvate from D-glyceraldehyde 3-phosphate: step 5/5.</text>
</comment>
<dbReference type="InterPro" id="IPR015793">
    <property type="entry name" value="Pyrv_Knase_brl"/>
</dbReference>
<protein>
    <recommendedName>
        <fullName evidence="3 12">Pyruvate kinase</fullName>
        <ecNumber evidence="3 12">2.7.1.40</ecNumber>
    </recommendedName>
</protein>
<dbReference type="GO" id="GO:0005524">
    <property type="term" value="F:ATP binding"/>
    <property type="evidence" value="ECO:0007669"/>
    <property type="project" value="UniProtKB-KW"/>
</dbReference>
<sequence length="479" mass="51811">MNNLNSLRKTKIVATIGPASDSPNILKEMIAAGMNVARLNLSHGTIEEHQARLDLIRNTADAMGVQLAIMVDTRGIEIRTGKLSGSPVELVRSMKFTLHTDGRIGTGDGVSVTYRNLPSEVKPGTPILIDDGAIELEVTSVANNEIICKVVHGGVLKENKSVNLPDTELAVNAVSPEFRDDIVREVNFAAENDVDYLAASFVQSAEDIHRIRDIFLETERRTPIIAKIENKAGIKHLDEIVKAADGVMVARGDLGVELPLAEVPGFQKKIIRTTVMNGKPVITATEMLASMERNPKPTRAEASDVANAILDGTSAVMLSGETAVGKFPVEAVRTMSILAQRAEASLNEYGYLQKTRMDPVNIIPEVVSQSAVNMAEKLKAVAIFSLTETGFTSRLISKNRPDCPIVAVTYSQLVARRLSMNWGVIPLLCEEGSDDSAKLEFAVSRAKELGYIKAKDVVVVTAGTQHRVGGTDLIRVLKV</sequence>
<dbReference type="Pfam" id="PF02887">
    <property type="entry name" value="PK_C"/>
    <property type="match status" value="1"/>
</dbReference>
<dbReference type="PRINTS" id="PR01050">
    <property type="entry name" value="PYRUVTKNASE"/>
</dbReference>
<feature type="domain" description="Pyruvate kinase C-terminal" evidence="15">
    <location>
        <begin position="366"/>
        <end position="477"/>
    </location>
</feature>
<dbReference type="NCBIfam" id="NF004491">
    <property type="entry name" value="PRK05826.1"/>
    <property type="match status" value="1"/>
</dbReference>
<keyword evidence="9 13" id="KW-0460">Magnesium</keyword>
<keyword evidence="6" id="KW-0547">Nucleotide-binding</keyword>
<keyword evidence="10 13" id="KW-0324">Glycolysis</keyword>
<dbReference type="SUPFAM" id="SSF51621">
    <property type="entry name" value="Phosphoenolpyruvate/pyruvate domain"/>
    <property type="match status" value="1"/>
</dbReference>
<evidence type="ECO:0000259" key="15">
    <source>
        <dbReference type="Pfam" id="PF02887"/>
    </source>
</evidence>
<evidence type="ECO:0000256" key="9">
    <source>
        <dbReference type="ARBA" id="ARBA00022842"/>
    </source>
</evidence>
<dbReference type="PANTHER" id="PTHR11817">
    <property type="entry name" value="PYRUVATE KINASE"/>
    <property type="match status" value="1"/>
</dbReference>
<dbReference type="NCBIfam" id="NF004978">
    <property type="entry name" value="PRK06354.1"/>
    <property type="match status" value="1"/>
</dbReference>
<dbReference type="InterPro" id="IPR040442">
    <property type="entry name" value="Pyrv_kinase-like_dom_sf"/>
</dbReference>
<dbReference type="AlphaFoldDB" id="A0A1I3WWK7"/>
<keyword evidence="5" id="KW-0479">Metal-binding</keyword>
<feature type="domain" description="Pyruvate kinase barrel" evidence="14">
    <location>
        <begin position="8"/>
        <end position="332"/>
    </location>
</feature>
<keyword evidence="17" id="KW-1185">Reference proteome</keyword>
<evidence type="ECO:0000256" key="1">
    <source>
        <dbReference type="ARBA" id="ARBA00004997"/>
    </source>
</evidence>
<dbReference type="EC" id="2.7.1.40" evidence="3 12"/>
<evidence type="ECO:0000256" key="3">
    <source>
        <dbReference type="ARBA" id="ARBA00012142"/>
    </source>
</evidence>
<evidence type="ECO:0000256" key="11">
    <source>
        <dbReference type="ARBA" id="ARBA00023317"/>
    </source>
</evidence>
<organism evidence="16 17">
    <name type="scientific">Nitrosomonas aestuarii</name>
    <dbReference type="NCBI Taxonomy" id="52441"/>
    <lineage>
        <taxon>Bacteria</taxon>
        <taxon>Pseudomonadati</taxon>
        <taxon>Pseudomonadota</taxon>
        <taxon>Betaproteobacteria</taxon>
        <taxon>Nitrosomonadales</taxon>
        <taxon>Nitrosomonadaceae</taxon>
        <taxon>Nitrosomonas</taxon>
    </lineage>
</organism>
<evidence type="ECO:0000256" key="5">
    <source>
        <dbReference type="ARBA" id="ARBA00022723"/>
    </source>
</evidence>
<accession>A0A1I3WWK7</accession>
<dbReference type="Gene3D" id="3.40.1380.20">
    <property type="entry name" value="Pyruvate kinase, C-terminal domain"/>
    <property type="match status" value="1"/>
</dbReference>
<dbReference type="Gene3D" id="3.20.20.60">
    <property type="entry name" value="Phosphoenolpyruvate-binding domains"/>
    <property type="match status" value="1"/>
</dbReference>
<gene>
    <name evidence="16" type="ORF">SAMN05216302_10017</name>
</gene>